<dbReference type="CDD" id="cd00037">
    <property type="entry name" value="CLECT"/>
    <property type="match status" value="1"/>
</dbReference>
<dbReference type="InterPro" id="IPR050111">
    <property type="entry name" value="C-type_lectin/snaclec_domain"/>
</dbReference>
<gene>
    <name evidence="7" type="primary">LOC110990879</name>
</gene>
<feature type="transmembrane region" description="Helical" evidence="3">
    <location>
        <begin position="493"/>
        <end position="517"/>
    </location>
</feature>
<dbReference type="AlphaFoldDB" id="A0A8B8A404"/>
<feature type="domain" description="C-type lectin" evidence="5">
    <location>
        <begin position="74"/>
        <end position="196"/>
    </location>
</feature>
<dbReference type="OrthoDB" id="6133475at2759"/>
<dbReference type="InterPro" id="IPR001304">
    <property type="entry name" value="C-type_lectin-like"/>
</dbReference>
<evidence type="ECO:0000256" key="2">
    <source>
        <dbReference type="SAM" id="MobiDB-lite"/>
    </source>
</evidence>
<feature type="domain" description="C-type lectin" evidence="5">
    <location>
        <begin position="209"/>
        <end position="319"/>
    </location>
</feature>
<keyword evidence="3" id="KW-1133">Transmembrane helix</keyword>
<feature type="chain" id="PRO_5034564868" evidence="4">
    <location>
        <begin position="27"/>
        <end position="651"/>
    </location>
</feature>
<dbReference type="KEGG" id="aplc:110990879"/>
<dbReference type="InterPro" id="IPR016186">
    <property type="entry name" value="C-type_lectin-like/link_sf"/>
</dbReference>
<dbReference type="PANTHER" id="PTHR22803">
    <property type="entry name" value="MANNOSE, PHOSPHOLIPASE, LECTIN RECEPTOR RELATED"/>
    <property type="match status" value="1"/>
</dbReference>
<reference evidence="7" key="1">
    <citation type="submission" date="2025-08" db="UniProtKB">
        <authorList>
            <consortium name="RefSeq"/>
        </authorList>
    </citation>
    <scope>IDENTIFICATION</scope>
</reference>
<keyword evidence="6" id="KW-1185">Reference proteome</keyword>
<dbReference type="Pfam" id="PF00059">
    <property type="entry name" value="Lectin_C"/>
    <property type="match status" value="2"/>
</dbReference>
<feature type="non-terminal residue" evidence="7">
    <location>
        <position position="651"/>
    </location>
</feature>
<evidence type="ECO:0000256" key="1">
    <source>
        <dbReference type="ARBA" id="ARBA00023157"/>
    </source>
</evidence>
<dbReference type="SMART" id="SM00034">
    <property type="entry name" value="CLECT"/>
    <property type="match status" value="2"/>
</dbReference>
<name>A0A8B8A404_ACAPL</name>
<proteinExistence type="predicted"/>
<dbReference type="PROSITE" id="PS50041">
    <property type="entry name" value="C_TYPE_LECTIN_2"/>
    <property type="match status" value="2"/>
</dbReference>
<keyword evidence="1" id="KW-1015">Disulfide bond</keyword>
<evidence type="ECO:0000256" key="4">
    <source>
        <dbReference type="SAM" id="SignalP"/>
    </source>
</evidence>
<organism evidence="6 7">
    <name type="scientific">Acanthaster planci</name>
    <name type="common">Crown-of-thorns starfish</name>
    <dbReference type="NCBI Taxonomy" id="133434"/>
    <lineage>
        <taxon>Eukaryota</taxon>
        <taxon>Metazoa</taxon>
        <taxon>Echinodermata</taxon>
        <taxon>Eleutherozoa</taxon>
        <taxon>Asterozoa</taxon>
        <taxon>Asteroidea</taxon>
        <taxon>Valvatacea</taxon>
        <taxon>Valvatida</taxon>
        <taxon>Acanthasteridae</taxon>
        <taxon>Acanthaster</taxon>
    </lineage>
</organism>
<sequence length="651" mass="72578">MTHSSNLMRFSVVFCLSLSVIFVTQCVGSCDAGHSTDTDGSENVGICTCTSASDSSTLTCSEEPTDCEVDEVLHRRSCYRFLRGNSDLKSRDDAHRDCIARNSHLVYIESVEEQTFLANHCHRQSPRDSSISAADHYWIGLIPTTNNTWLNRSLAHNDLFEFSQDSKAGCFSLYKSRGEVRLIGENCNRKNQFICERPYECRAGYYVNHEGSCYWFGRQKIFILARDSCRYWGGHLLYIESESELQFIDSHFDSENSARYWIGLITQYVWLDGSRAVYQDFGQREHSNNDDSLCFKLSPIDNFLWYDWDCSSNYSYICEREKTTLSREKQGSSEPCRPSLPNLNRLFDSLPICISSGRDHFDNAVLCQCNDKTTCISGCGCVRDITANGNETAQCSCGSCSFAFDTSENGNGLRWPSNFACICAANGTSSRATVVDGIFTCLTDNLESTTARRIEKRKTSGMTSTPSRVYQVSTENIATGRGGDSDGQVGISVGIPVAVSLVILFFLVALVAGFICWRRRGKRAKKGPTKQLTSDTRVVGSHTINVNPTYTGVCDDHVTEDILKPIAVARQKRVLKPQADTVYSNIKPIDQAASESECYVTIHSNGYTLDKPKDERDVHTTLHGKDSSEAKNTPDPATGYTAYKPQRGNDV</sequence>
<dbReference type="GeneID" id="110990879"/>
<evidence type="ECO:0000313" key="7">
    <source>
        <dbReference type="RefSeq" id="XP_022111655.1"/>
    </source>
</evidence>
<dbReference type="Proteomes" id="UP000694845">
    <property type="component" value="Unplaced"/>
</dbReference>
<protein>
    <submittedName>
        <fullName evidence="7">Uncharacterized protein LOC110990879</fullName>
    </submittedName>
</protein>
<dbReference type="PROSITE" id="PS00615">
    <property type="entry name" value="C_TYPE_LECTIN_1"/>
    <property type="match status" value="1"/>
</dbReference>
<evidence type="ECO:0000313" key="6">
    <source>
        <dbReference type="Proteomes" id="UP000694845"/>
    </source>
</evidence>
<dbReference type="InterPro" id="IPR016187">
    <property type="entry name" value="CTDL_fold"/>
</dbReference>
<dbReference type="SUPFAM" id="SSF56436">
    <property type="entry name" value="C-type lectin-like"/>
    <property type="match status" value="2"/>
</dbReference>
<evidence type="ECO:0000259" key="5">
    <source>
        <dbReference type="PROSITE" id="PS50041"/>
    </source>
</evidence>
<feature type="signal peptide" evidence="4">
    <location>
        <begin position="1"/>
        <end position="26"/>
    </location>
</feature>
<accession>A0A8B8A404</accession>
<dbReference type="InterPro" id="IPR018378">
    <property type="entry name" value="C-type_lectin_CS"/>
</dbReference>
<feature type="compositionally biased region" description="Basic and acidic residues" evidence="2">
    <location>
        <begin position="610"/>
        <end position="629"/>
    </location>
</feature>
<keyword evidence="3" id="KW-0812">Transmembrane</keyword>
<dbReference type="RefSeq" id="XP_022111655.1">
    <property type="nucleotide sequence ID" value="XM_022255963.1"/>
</dbReference>
<keyword evidence="3" id="KW-0472">Membrane</keyword>
<dbReference type="Gene3D" id="3.10.100.10">
    <property type="entry name" value="Mannose-Binding Protein A, subunit A"/>
    <property type="match status" value="2"/>
</dbReference>
<evidence type="ECO:0000256" key="3">
    <source>
        <dbReference type="SAM" id="Phobius"/>
    </source>
</evidence>
<keyword evidence="4" id="KW-0732">Signal</keyword>
<feature type="region of interest" description="Disordered" evidence="2">
    <location>
        <begin position="609"/>
        <end position="651"/>
    </location>
</feature>
<dbReference type="OMA" id="SYICERE"/>